<name>A0A3B0WVR7_9ZZZZ</name>
<gene>
    <name evidence="1" type="ORF">MNBD_GAMMA02-1084</name>
</gene>
<evidence type="ECO:0000313" key="1">
    <source>
        <dbReference type="EMBL" id="VAW47774.1"/>
    </source>
</evidence>
<proteinExistence type="predicted"/>
<evidence type="ECO:0008006" key="2">
    <source>
        <dbReference type="Google" id="ProtNLM"/>
    </source>
</evidence>
<dbReference type="Pfam" id="PF05960">
    <property type="entry name" value="DUF885"/>
    <property type="match status" value="1"/>
</dbReference>
<organism evidence="1">
    <name type="scientific">hydrothermal vent metagenome</name>
    <dbReference type="NCBI Taxonomy" id="652676"/>
    <lineage>
        <taxon>unclassified sequences</taxon>
        <taxon>metagenomes</taxon>
        <taxon>ecological metagenomes</taxon>
    </lineage>
</organism>
<protein>
    <recommendedName>
        <fullName evidence="2">DUF885 domain-containing protein</fullName>
    </recommendedName>
</protein>
<reference evidence="1" key="1">
    <citation type="submission" date="2018-06" db="EMBL/GenBank/DDBJ databases">
        <authorList>
            <person name="Zhirakovskaya E."/>
        </authorList>
    </citation>
    <scope>NUCLEOTIDE SEQUENCE</scope>
</reference>
<dbReference type="PANTHER" id="PTHR33361:SF2">
    <property type="entry name" value="DUF885 DOMAIN-CONTAINING PROTEIN"/>
    <property type="match status" value="1"/>
</dbReference>
<dbReference type="EMBL" id="UOFA01000368">
    <property type="protein sequence ID" value="VAW47774.1"/>
    <property type="molecule type" value="Genomic_DNA"/>
</dbReference>
<sequence length="604" mass="68697">MKKLFKYLAGLLLVVLLLGSAFFVHVWYFKPYDINLFFGKTALKFALESPEMLSSIRVLEGFGIDGHNAKLDDASLASGDKTFENVLAAHKTLLSYDDEDLDANDKMSKDVMLSLLNIVVEGQRFRFHNYPVNQLFGVQNGFPSFMESTHQVHNMNDAEDYVSRLSKVGVKFDQVLEGLKHRENLGILPPQFVVTKVLEEMNGFVNTPAEDNILFVALAKKMEEAKLGNNDQNEIAQQAKDTIEKTVYPAYQKLIDYFVILDNKVSENHGVWNLPDGDAFYALALKFFTTTDYTPDYIHGFGLQEVDRIQAEIMDILVAEGWDISAGFTASIGNMALSPRFYYSDSNEGREQILDDYKTLLVAVEKQMSSHFYDIPEAKVDVQRIPEFKEKTSPGAYYQRPAMDGSRPGVFYANLYDIKATPRYGMKTLAYHEGTPGHHYQLSIQQELENMPFFRKMVPFIAYSEGWALYAERVAYEMGMLPDPYDNIGRLQAELFRGVRLVVDTGIHAKRWSREKAIDYMLANTGMAESDVVSEIERYFVMPGQATAYKVGMTKILELREKAKQALGDQYDVRDFHRAVLNNGSVPLNILEQLVDQYIAEKQT</sequence>
<dbReference type="PANTHER" id="PTHR33361">
    <property type="entry name" value="GLR0591 PROTEIN"/>
    <property type="match status" value="1"/>
</dbReference>
<accession>A0A3B0WVR7</accession>
<dbReference type="AlphaFoldDB" id="A0A3B0WVR7"/>
<dbReference type="InterPro" id="IPR010281">
    <property type="entry name" value="DUF885"/>
</dbReference>